<sequence length="149" mass="17057">MILTIEKLATYLGRDASILLADLPFKNWVFERYLDVDLKKPLIDYVFTQDGMDFVSDGDDKVNTIFLYSDELRYFRAAVHDMPLTSSRQEVIAHLGTPSKRGGKISDPILGEYGAWDRFTCSGYTIHIEYRIDVDIIKKVSLMRADVVP</sequence>
<evidence type="ECO:0000313" key="2">
    <source>
        <dbReference type="Proteomes" id="UP000253940"/>
    </source>
</evidence>
<reference evidence="1 2" key="1">
    <citation type="submission" date="2018-07" db="EMBL/GenBank/DDBJ databases">
        <title>Genome sequencing of Moraxellaceae gen. HYN0046.</title>
        <authorList>
            <person name="Kim M."/>
            <person name="Yi H."/>
        </authorList>
    </citation>
    <scope>NUCLEOTIDE SEQUENCE [LARGE SCALE GENOMIC DNA]</scope>
    <source>
        <strain evidence="1 2">HYN0046</strain>
    </source>
</reference>
<dbReference type="OrthoDB" id="8079486at2"/>
<gene>
    <name evidence="1" type="ORF">HYN46_14985</name>
</gene>
<name>A0A345P9S3_9GAMM</name>
<dbReference type="RefSeq" id="WP_114900140.1">
    <property type="nucleotide sequence ID" value="NZ_CP031222.1"/>
</dbReference>
<evidence type="ECO:0000313" key="1">
    <source>
        <dbReference type="EMBL" id="AXI04032.1"/>
    </source>
</evidence>
<protein>
    <recommendedName>
        <fullName evidence="3">Pyocin immunity protein</fullName>
    </recommendedName>
</protein>
<accession>A0A345P9S3</accession>
<evidence type="ECO:0008006" key="3">
    <source>
        <dbReference type="Google" id="ProtNLM"/>
    </source>
</evidence>
<dbReference type="EMBL" id="CP031222">
    <property type="protein sequence ID" value="AXI04032.1"/>
    <property type="molecule type" value="Genomic_DNA"/>
</dbReference>
<keyword evidence="2" id="KW-1185">Reference proteome</keyword>
<dbReference type="KEGG" id="mbah:HYN46_14985"/>
<dbReference type="AlphaFoldDB" id="A0A345P9S3"/>
<dbReference type="Proteomes" id="UP000253940">
    <property type="component" value="Chromosome"/>
</dbReference>
<organism evidence="1 2">
    <name type="scientific">Aquirhabdus parva</name>
    <dbReference type="NCBI Taxonomy" id="2283318"/>
    <lineage>
        <taxon>Bacteria</taxon>
        <taxon>Pseudomonadati</taxon>
        <taxon>Pseudomonadota</taxon>
        <taxon>Gammaproteobacteria</taxon>
        <taxon>Moraxellales</taxon>
        <taxon>Moraxellaceae</taxon>
        <taxon>Aquirhabdus</taxon>
    </lineage>
</organism>
<proteinExistence type="predicted"/>